<gene>
    <name evidence="1" type="ORF">L1987_21564</name>
</gene>
<keyword evidence="2" id="KW-1185">Reference proteome</keyword>
<protein>
    <submittedName>
        <fullName evidence="1">Uncharacterized protein</fullName>
    </submittedName>
</protein>
<accession>A0ACB9IVG6</accession>
<dbReference type="Proteomes" id="UP001056120">
    <property type="component" value="Linkage Group LG07"/>
</dbReference>
<name>A0ACB9IVG6_9ASTR</name>
<organism evidence="1 2">
    <name type="scientific">Smallanthus sonchifolius</name>
    <dbReference type="NCBI Taxonomy" id="185202"/>
    <lineage>
        <taxon>Eukaryota</taxon>
        <taxon>Viridiplantae</taxon>
        <taxon>Streptophyta</taxon>
        <taxon>Embryophyta</taxon>
        <taxon>Tracheophyta</taxon>
        <taxon>Spermatophyta</taxon>
        <taxon>Magnoliopsida</taxon>
        <taxon>eudicotyledons</taxon>
        <taxon>Gunneridae</taxon>
        <taxon>Pentapetalae</taxon>
        <taxon>asterids</taxon>
        <taxon>campanulids</taxon>
        <taxon>Asterales</taxon>
        <taxon>Asteraceae</taxon>
        <taxon>Asteroideae</taxon>
        <taxon>Heliantheae alliance</taxon>
        <taxon>Millerieae</taxon>
        <taxon>Smallanthus</taxon>
    </lineage>
</organism>
<reference evidence="2" key="1">
    <citation type="journal article" date="2022" name="Mol. Ecol. Resour.">
        <title>The genomes of chicory, endive, great burdock and yacon provide insights into Asteraceae palaeo-polyploidization history and plant inulin production.</title>
        <authorList>
            <person name="Fan W."/>
            <person name="Wang S."/>
            <person name="Wang H."/>
            <person name="Wang A."/>
            <person name="Jiang F."/>
            <person name="Liu H."/>
            <person name="Zhao H."/>
            <person name="Xu D."/>
            <person name="Zhang Y."/>
        </authorList>
    </citation>
    <scope>NUCLEOTIDE SEQUENCE [LARGE SCALE GENOMIC DNA]</scope>
    <source>
        <strain evidence="2">cv. Yunnan</strain>
    </source>
</reference>
<reference evidence="1 2" key="2">
    <citation type="journal article" date="2022" name="Mol. Ecol. Resour.">
        <title>The genomes of chicory, endive, great burdock and yacon provide insights into Asteraceae paleo-polyploidization history and plant inulin production.</title>
        <authorList>
            <person name="Fan W."/>
            <person name="Wang S."/>
            <person name="Wang H."/>
            <person name="Wang A."/>
            <person name="Jiang F."/>
            <person name="Liu H."/>
            <person name="Zhao H."/>
            <person name="Xu D."/>
            <person name="Zhang Y."/>
        </authorList>
    </citation>
    <scope>NUCLEOTIDE SEQUENCE [LARGE SCALE GENOMIC DNA]</scope>
    <source>
        <strain evidence="2">cv. Yunnan</strain>
        <tissue evidence="1">Leaves</tissue>
    </source>
</reference>
<sequence length="135" mass="14691">MRVRVVGLTGQTHIQKSYSQQGLITIWNPTEKQQSELVEGQAYDVAGPRKPVSLLKMGEVPLSSEFDVAAFVIHVGMVHKSSQQKRQWGFVADGSILSHPHELSDALLAISFCSPSVDCDSIVPINYNLVGSTGL</sequence>
<comment type="caution">
    <text evidence="1">The sequence shown here is derived from an EMBL/GenBank/DDBJ whole genome shotgun (WGS) entry which is preliminary data.</text>
</comment>
<dbReference type="EMBL" id="CM042024">
    <property type="protein sequence ID" value="KAI3811832.1"/>
    <property type="molecule type" value="Genomic_DNA"/>
</dbReference>
<proteinExistence type="predicted"/>
<evidence type="ECO:0000313" key="2">
    <source>
        <dbReference type="Proteomes" id="UP001056120"/>
    </source>
</evidence>
<evidence type="ECO:0000313" key="1">
    <source>
        <dbReference type="EMBL" id="KAI3811832.1"/>
    </source>
</evidence>